<dbReference type="InterPro" id="IPR014030">
    <property type="entry name" value="Ketoacyl_synth_N"/>
</dbReference>
<dbReference type="InterPro" id="IPR008278">
    <property type="entry name" value="4-PPantetheinyl_Trfase_dom"/>
</dbReference>
<dbReference type="GO" id="GO:0004312">
    <property type="term" value="F:fatty acid synthase activity"/>
    <property type="evidence" value="ECO:0007669"/>
    <property type="project" value="InterPro"/>
</dbReference>
<dbReference type="InterPro" id="IPR050830">
    <property type="entry name" value="Fungal_FAS"/>
</dbReference>
<dbReference type="InterPro" id="IPR009081">
    <property type="entry name" value="PP-bd_ACP"/>
</dbReference>
<dbReference type="GO" id="GO:0006633">
    <property type="term" value="P:fatty acid biosynthetic process"/>
    <property type="evidence" value="ECO:0007669"/>
    <property type="project" value="InterPro"/>
</dbReference>
<evidence type="ECO:0000256" key="16">
    <source>
        <dbReference type="ARBA" id="ARBA00048508"/>
    </source>
</evidence>
<gene>
    <name evidence="21" type="ORF">FB45DRAFT_7597</name>
</gene>
<comment type="similarity">
    <text evidence="2">Belongs to the thiolase-like superfamily. Fungal fatty acid synthetase subunit alpha family.</text>
</comment>
<dbReference type="InterPro" id="IPR016039">
    <property type="entry name" value="Thiolase-like"/>
</dbReference>
<dbReference type="PANTHER" id="PTHR10982:SF21">
    <property type="entry name" value="FATTY ACID SYNTHASE SUBUNIT BETA"/>
    <property type="match status" value="1"/>
</dbReference>
<comment type="subunit">
    <text evidence="14">[Alpha(6)beta(6)] hexamers of two multifunctional subunits (alpha and beta).</text>
</comment>
<dbReference type="PRINTS" id="PR01483">
    <property type="entry name" value="FASYNTHASE"/>
</dbReference>
<dbReference type="Gene3D" id="1.20.1050.120">
    <property type="match status" value="1"/>
</dbReference>
<evidence type="ECO:0000256" key="15">
    <source>
        <dbReference type="ARBA" id="ARBA00048237"/>
    </source>
</evidence>
<dbReference type="CDD" id="cd08950">
    <property type="entry name" value="KR_fFAS_SDR_c_like"/>
    <property type="match status" value="1"/>
</dbReference>
<dbReference type="InterPro" id="IPR041099">
    <property type="entry name" value="FAS1_N"/>
</dbReference>
<evidence type="ECO:0000256" key="7">
    <source>
        <dbReference type="ARBA" id="ARBA00022801"/>
    </source>
</evidence>
<organism evidence="21 22">
    <name type="scientific">Roridomyces roridus</name>
    <dbReference type="NCBI Taxonomy" id="1738132"/>
    <lineage>
        <taxon>Eukaryota</taxon>
        <taxon>Fungi</taxon>
        <taxon>Dikarya</taxon>
        <taxon>Basidiomycota</taxon>
        <taxon>Agaricomycotina</taxon>
        <taxon>Agaricomycetes</taxon>
        <taxon>Agaricomycetidae</taxon>
        <taxon>Agaricales</taxon>
        <taxon>Marasmiineae</taxon>
        <taxon>Mycenaceae</taxon>
        <taxon>Roridomyces</taxon>
    </lineage>
</organism>
<dbReference type="SUPFAM" id="SSF51412">
    <property type="entry name" value="Inosine monophosphate dehydrogenase (IMPDH)"/>
    <property type="match status" value="1"/>
</dbReference>
<proteinExistence type="inferred from homology"/>
<comment type="pathway">
    <text evidence="1">Lipid metabolism; fatty acid beta-oxidation.</text>
</comment>
<dbReference type="SUPFAM" id="SSF56214">
    <property type="entry name" value="4'-phosphopantetheinyl transferase"/>
    <property type="match status" value="1"/>
</dbReference>
<keyword evidence="10" id="KW-0560">Oxidoreductase</keyword>
<dbReference type="SUPFAM" id="SSF52151">
    <property type="entry name" value="FabD/lysophospholipase-like"/>
    <property type="match status" value="2"/>
</dbReference>
<dbReference type="Proteomes" id="UP001221142">
    <property type="component" value="Unassembled WGS sequence"/>
</dbReference>
<dbReference type="Pfam" id="PF01648">
    <property type="entry name" value="ACPS"/>
    <property type="match status" value="1"/>
</dbReference>
<dbReference type="SUPFAM" id="SSF51735">
    <property type="entry name" value="NAD(P)-binding Rossmann-fold domains"/>
    <property type="match status" value="1"/>
</dbReference>
<feature type="domain" description="Carrier" evidence="19">
    <location>
        <begin position="2222"/>
        <end position="2297"/>
    </location>
</feature>
<dbReference type="NCBIfam" id="TIGR00556">
    <property type="entry name" value="pantethn_trn"/>
    <property type="match status" value="1"/>
</dbReference>
<comment type="catalytic activity">
    <reaction evidence="16">
        <text>a (3R)-hydroxyacyl-[ACP] + NADP(+) = a 3-oxoacyl-[ACP] + NADPH + H(+)</text>
        <dbReference type="Rhea" id="RHEA:17397"/>
        <dbReference type="Rhea" id="RHEA-COMP:9916"/>
        <dbReference type="Rhea" id="RHEA-COMP:9945"/>
        <dbReference type="ChEBI" id="CHEBI:15378"/>
        <dbReference type="ChEBI" id="CHEBI:57783"/>
        <dbReference type="ChEBI" id="CHEBI:58349"/>
        <dbReference type="ChEBI" id="CHEBI:78776"/>
        <dbReference type="ChEBI" id="CHEBI:78827"/>
        <dbReference type="EC" id="1.1.1.100"/>
    </reaction>
</comment>
<evidence type="ECO:0000256" key="5">
    <source>
        <dbReference type="ARBA" id="ARBA00022679"/>
    </source>
</evidence>
<dbReference type="InterPro" id="IPR040883">
    <property type="entry name" value="FAS_meander"/>
</dbReference>
<dbReference type="Pfam" id="PF00109">
    <property type="entry name" value="ketoacyl-synt"/>
    <property type="match status" value="1"/>
</dbReference>
<dbReference type="GO" id="GO:0000287">
    <property type="term" value="F:magnesium ion binding"/>
    <property type="evidence" value="ECO:0007669"/>
    <property type="project" value="InterPro"/>
</dbReference>
<dbReference type="Pfam" id="PF01575">
    <property type="entry name" value="MaoC_dehydratas"/>
    <property type="match status" value="1"/>
</dbReference>
<dbReference type="PANTHER" id="PTHR10982">
    <property type="entry name" value="MALONYL COA-ACYL CARRIER PROTEIN TRANSACYLASE"/>
    <property type="match status" value="1"/>
</dbReference>
<protein>
    <submittedName>
        <fullName evidence="21">Fatty acid synthase</fullName>
    </submittedName>
</protein>
<dbReference type="GO" id="GO:0008897">
    <property type="term" value="F:holo-[acyl-carrier-protein] synthase activity"/>
    <property type="evidence" value="ECO:0007669"/>
    <property type="project" value="InterPro"/>
</dbReference>
<keyword evidence="7" id="KW-0378">Hydrolase</keyword>
<dbReference type="InterPro" id="IPR054357">
    <property type="entry name" value="MFE-2_N"/>
</dbReference>
<evidence type="ECO:0000256" key="14">
    <source>
        <dbReference type="ARBA" id="ARBA00033756"/>
    </source>
</evidence>
<dbReference type="GO" id="GO:0005835">
    <property type="term" value="C:fatty acid synthase complex"/>
    <property type="evidence" value="ECO:0007669"/>
    <property type="project" value="InterPro"/>
</dbReference>
<dbReference type="InterPro" id="IPR016035">
    <property type="entry name" value="Acyl_Trfase/lysoPLipase"/>
</dbReference>
<keyword evidence="22" id="KW-1185">Reference proteome</keyword>
<dbReference type="PROSITE" id="PS50075">
    <property type="entry name" value="CARRIER"/>
    <property type="match status" value="1"/>
</dbReference>
<dbReference type="Gene3D" id="3.90.25.70">
    <property type="match status" value="1"/>
</dbReference>
<dbReference type="InterPro" id="IPR002539">
    <property type="entry name" value="MaoC-like_dom"/>
</dbReference>
<dbReference type="Gene3D" id="1.20.930.70">
    <property type="match status" value="1"/>
</dbReference>
<name>A0AAD7CKS3_9AGAR</name>
<dbReference type="InterPro" id="IPR036291">
    <property type="entry name" value="NAD(P)-bd_dom_sf"/>
</dbReference>
<dbReference type="Pfam" id="PF00106">
    <property type="entry name" value="adh_short"/>
    <property type="match status" value="1"/>
</dbReference>
<dbReference type="GO" id="GO:0004321">
    <property type="term" value="F:fatty-acyl-CoA synthase activity"/>
    <property type="evidence" value="ECO:0007669"/>
    <property type="project" value="UniProtKB-EC"/>
</dbReference>
<dbReference type="CDD" id="cd03447">
    <property type="entry name" value="FAS_MaoC"/>
    <property type="match status" value="1"/>
</dbReference>
<dbReference type="Gene3D" id="6.10.60.10">
    <property type="match status" value="1"/>
</dbReference>
<dbReference type="InterPro" id="IPR003965">
    <property type="entry name" value="Fatty_acid_synthase"/>
</dbReference>
<keyword evidence="5" id="KW-0808">Transferase</keyword>
<dbReference type="FunFam" id="3.30.70.3330:FF:000001">
    <property type="entry name" value="Fatty acid synthase subunit beta dehydratase"/>
    <property type="match status" value="1"/>
</dbReference>
<dbReference type="GO" id="GO:0016787">
    <property type="term" value="F:hydrolase activity"/>
    <property type="evidence" value="ECO:0007669"/>
    <property type="project" value="UniProtKB-KW"/>
</dbReference>
<accession>A0AAD7CKS3</accession>
<evidence type="ECO:0000259" key="19">
    <source>
        <dbReference type="PROSITE" id="PS50075"/>
    </source>
</evidence>
<evidence type="ECO:0000256" key="18">
    <source>
        <dbReference type="SAM" id="MobiDB-lite"/>
    </source>
</evidence>
<dbReference type="Gene3D" id="3.40.366.10">
    <property type="entry name" value="Malonyl-Coenzyme A Acyl Carrier Protein, domain 2"/>
    <property type="match status" value="3"/>
</dbReference>
<evidence type="ECO:0000313" key="21">
    <source>
        <dbReference type="EMBL" id="KAJ7650017.1"/>
    </source>
</evidence>
<dbReference type="SUPFAM" id="SSF53901">
    <property type="entry name" value="Thiolase-like"/>
    <property type="match status" value="2"/>
</dbReference>
<feature type="region of interest" description="Disordered" evidence="18">
    <location>
        <begin position="2655"/>
        <end position="2681"/>
    </location>
</feature>
<comment type="catalytic activity">
    <reaction evidence="17">
        <text>a fatty acyl-[ACP] + malonyl-[ACP] + H(+) = a 3-oxoacyl-[ACP] + holo-[ACP] + CO2</text>
        <dbReference type="Rhea" id="RHEA:22836"/>
        <dbReference type="Rhea" id="RHEA-COMP:9623"/>
        <dbReference type="Rhea" id="RHEA-COMP:9685"/>
        <dbReference type="Rhea" id="RHEA-COMP:9916"/>
        <dbReference type="Rhea" id="RHEA-COMP:14125"/>
        <dbReference type="ChEBI" id="CHEBI:15378"/>
        <dbReference type="ChEBI" id="CHEBI:16526"/>
        <dbReference type="ChEBI" id="CHEBI:64479"/>
        <dbReference type="ChEBI" id="CHEBI:78449"/>
        <dbReference type="ChEBI" id="CHEBI:78776"/>
        <dbReference type="ChEBI" id="CHEBI:138651"/>
        <dbReference type="EC" id="2.3.1.41"/>
    </reaction>
</comment>
<keyword evidence="9" id="KW-0521">NADP</keyword>
<dbReference type="InterPro" id="IPR029069">
    <property type="entry name" value="HotDog_dom_sf"/>
</dbReference>
<dbReference type="PROSITE" id="PS52004">
    <property type="entry name" value="KS3_2"/>
    <property type="match status" value="1"/>
</dbReference>
<dbReference type="CDD" id="cd00828">
    <property type="entry name" value="elong_cond_enzymes"/>
    <property type="match status" value="1"/>
</dbReference>
<dbReference type="InterPro" id="IPR047224">
    <property type="entry name" value="FAS_alpha_su_C"/>
</dbReference>
<evidence type="ECO:0000256" key="6">
    <source>
        <dbReference type="ARBA" id="ARBA00022723"/>
    </source>
</evidence>
<keyword evidence="4" id="KW-0597">Phosphoprotein</keyword>
<dbReference type="FunFam" id="1.20.930.70:FF:000001">
    <property type="entry name" value="Fatty acid synthase beta subunit dehydratase"/>
    <property type="match status" value="1"/>
</dbReference>
<comment type="catalytic activity">
    <reaction evidence="15">
        <text>acetyl-CoA + n malonyl-CoA + 2n NADPH + 4n H(+) = a long-chain-acyl-CoA + n CoA + n CO2 + 2n NADP(+).</text>
        <dbReference type="EC" id="2.3.1.86"/>
    </reaction>
</comment>
<evidence type="ECO:0000256" key="13">
    <source>
        <dbReference type="ARBA" id="ARBA00023268"/>
    </source>
</evidence>
<dbReference type="InterPro" id="IPR020841">
    <property type="entry name" value="PKS_Beta-ketoAc_synthase_dom"/>
</dbReference>
<dbReference type="GO" id="GO:0004316">
    <property type="term" value="F:3-oxoacyl-[acyl-carrier-protein] reductase (NADPH) activity"/>
    <property type="evidence" value="ECO:0007669"/>
    <property type="project" value="UniProtKB-EC"/>
</dbReference>
<dbReference type="PROSITE" id="PS00606">
    <property type="entry name" value="KS3_1"/>
    <property type="match status" value="1"/>
</dbReference>
<dbReference type="Gene3D" id="3.30.70.2490">
    <property type="match status" value="1"/>
</dbReference>
<keyword evidence="12" id="KW-0456">Lyase</keyword>
<dbReference type="GO" id="GO:0004318">
    <property type="term" value="F:enoyl-[acyl-carrier-protein] reductase (NADH) activity"/>
    <property type="evidence" value="ECO:0007669"/>
    <property type="project" value="InterPro"/>
</dbReference>
<keyword evidence="8" id="KW-0460">Magnesium</keyword>
<dbReference type="Gene3D" id="3.40.50.720">
    <property type="entry name" value="NAD(P)-binding Rossmann-like Domain"/>
    <property type="match status" value="1"/>
</dbReference>
<dbReference type="EMBL" id="JARKIF010000001">
    <property type="protein sequence ID" value="KAJ7650017.1"/>
    <property type="molecule type" value="Genomic_DNA"/>
</dbReference>
<sequence>MAVDQVPTAGQQNISTRPLILSLGQLRVSIPVSTNTDEWISAEVLRDEFVHQQSLLDAVDATATLENEAEATTELAARFLGYVAQKALQTPQSTPARISLLLNVFKHFISTYLGAKDVHSLVASYDTEVRKVVLTSYFAALALLRQHKASELPSSSKSALLSAVAAKKASVFALFGGQGTNEVYFDELQSLYDIYTPFVAPFLAAITKDALVPLAAAQDSTTHYTFGLDVLSWLSGAAPRPSTAYLASVPVSFPLIGFTQLVQYLVACTVAGLTPGQYRDALAGATGHSQGIVSAVAISASTTYESFTANSLKAIKWLFFSGLRGQQAFPVVSLEPSIVQDSIEGGEGSPSPMLSVTGLKLGELEKHIKQTNTHLAENAQLGVSLHNGPRAFVVTGPAKSLYGLVTNLRKVRAPSGLDQSKTPFSQRKAVFSVRFLVVGVPYHSEYLAGATEKLVAEDLGGEELWKVADLAIPVFNTETGTDLRQSKGSITKSLCEQIFTQPIHWSAATNFPESATHAVDFGPGGLSGIGSLTARNLDGRGVRVIVVGDRAKGDAELYDAQNVKYEEWWSKAFGPGLVKTSDGTIHLDTPFSRLLGKPPLMVAGMTPSTVKAGFVSAILDAGYHTEIAGGGHYNAAALRSKVAEIQSKVPAGVGVTLNALYINPRQFNFQFPLWQEMRKEGLPIEGFCVAAGIPTTEKAAELIEGLRSAGIRHIAFKPGSVDGIRQVVNIAASNPDFPIIMQWTGGRAGGHHSYEDFHQPVLQTYRSIRQQKNICLVGGSGFGAAEDMWPYLSGEWSKAFEMQPMPFDGFLLASRVMVAKEAHTSPSVKDLIVAAAGVDDKDWEGTYVKATGGILTVKSELGEPIHKVSTRAVKLWKEFDDTVFKLPKEKRIQWLVERRDEIIAKLNADFAKPWFGWKKDGSVAKDLGDMTYEEVALRMVRLMFVSHEKRWVDISLRNLTGDWLRRAEERFAGVNGGPNKPSFLQSYSSLDDPLPYIESFLKEYPLATRQLLAAEDTAFFLAIAQRPGQKPVPFIPVLDASFEVWFKKDSLWAAEDIEAVFDQDPQRVCILQGPMAVKHSKIKDEPIKDMLGNINAELIKRLLQFKYSGDETKIPTVDYLSARPGPLPTISGVKRTEAQGQVVYEFGSLLPESSAWLETLAGPELSWLRALVTSTTIIQGSSYIDNPMGRLLAPRVNQKVVVAFNGTSPVSVTVFGAARSYGEHKSEFKAVEIKFNAASKFIDVTMFEDRRDVSVPLTLQFEYKPSLGFAPIHEIATGRNTRIKQFYWKLWYGDDAVLPDIDIRETFHGPEVTIDAADVERFCAVVGNQGESFQTVRNEQVAAPMDFAIVTGWQAIMKSIFPSSIDGDLLKLVHLSNGFRMVDGAKPLQVGDVCKAQANIVSVTNTDPGKVVKVKGHVYRAGSPVIEVVSSFLYRGRFTDYENTFETTEEPDYIVTLETDAAVGVLQSKEWFEWIDESKPLLAGTSLIFRVKSQVFFKDKTSYRDVSVSGEIFVRNQLKHLVLVGSVDFQQDDCRGNPVVAYIQRHGTAQGLQTPLANEGYTLTDSTSTVFNAPLTNEPYSKISGDFNPIHINPYFSDFASLPATITHGLWSSAATRRYVENVVAKGRPDRVLAYNVSFVGMVIPGDELSVKIRHVGMRGGNIVVNVVTSNSRGEKVLEGSAEVSQPATVYVFTGQGSQETGMGMDLYNSSPAARAVWDSADAHLLAVYGFSIIEIVKENPKEKTVHFGGIKGQAIRRRYMDMTYDTMDKDGNVKTLPLFADIDVRTPKYTFSHPTGLLFATQFAQIALVVTEKASFEDMRTKGLVQKDCAFAGHSLGEYSALASIADVLAISALVDVVFYRGITMQRAVERDSENRSNYAMCAVNPSRISKTFTDAALREVVDSIATSTGTLLEIVNYNVEGQQYVCAGELVALQTMTNVLNYLKVQKIDIAKLTETFTVEKVKEMLGDIVQECHNRALEQQKAEGYIQLERGFATIPLPGIDVPFHSRYLWAGVLPFRAYLSKKINVASLNPDTLIGKYIPNLIAIPFDVTQEYAQIIYDQTSSPRLDKVLKRWEQENWAGPEQRQKLAYIILVELLAYQFASPVRWIQTQDCLFTDYAFERLIELGPSPTLTGMASRTLKAKYEAEDDAISRTREILCHAKNVKEIYYQFEDEPEAAAEAESSAAEAAPVAAAAPVAVAAAAPAAASAGPATSIEEAPIKAIDILSVIVAQKLKKRVDEVPLSKSIKDLVGGKSTLQNEILGDLQLEFTSAPEKGEELPLEELGSALSTGFSGVLGKYSTGLISRVVGGKMPGGFNSTAIKSHLSKAWGLGPSRSDGVLLLATTMEPAKRFGAEAEAKAWLDSVVPIYAQRAGITLSSGGSGGGGGGGGASGGAVINSEEFTKFQSEQEKFAAQHVELYMRYLKRDSRAGETALDQEKANSLALQTKLDNIAKEHGDVYIEGVQPMFDPLKARHFDSSWNWVRQDALVMYYDIIFGRLTTVDRDITARCIALMNRADPEVLAYMQYNIDHCDPSKGETYKLAKQFGQQLIDNTRAALGQPPVYKDVTFPTAPHTEVTSKGEIIYSEVVRENVRKLEAYVEEMASGDTVSGAVNINKVQEDVLKLWTVVKSQPGISQEQKNRIKALYEGVVRSLRKTPDSHPRPGPRTRRSSSQFLRPQLTQTTSVSADKVPLLHLKRRAGTSWEYSSNLTGVYLDILHEIATSGTTFKDKNALCTGVGKGSIGVEIVKGLLSGGAHVVITTSRYNRATVEYYQSIFQTFGSGGSALTVVPFNQGSKQDVEALVDYIYANLGLDLDYIIPFAGVPENGREIDGLDDKSELAHRIMLVNLLRILGAVKTKKANRHFVTRPTQVILPLSPNHGLFGNDGLYSESKISLETLFQRWASESWGEYLCLAGAVIGWTRGTGLMGPTNIVAHELESYGVRTFSAKEMAFNILGLMHPLLFSITQVEPIWADLNGGMDKLPDLADITGRIRSDLMKKSDLRRAIAVDNSADFKIVNGVEAERLLQTVNVTPRANFRFDFPKLESHDSLSSELSALQGLVDLEKVVVITGFGEVGPWGSSRTRWEMEARGEFTIEGCIEMAWIMGYIKHFDGRLKDGSLYVGWVDSKTSEPVDDKDVKGRYQKDILQHAGIRLIAPENFRGYDPKKKTFNQEVELIHDLEAIEVSESDAQKFKLQHGDKCDVWAGEGGQWFFKLKKGALVFVPKSFAFSRLVAGQVPAGWHAGRYGIPDDIIAQADRTTLWSLVAAAEALNASGITDPYELYKYIHPSEVGTSLGSGIGGVISLSKMFKDRRDEKEVQNDILQETFINTTAGWINLLLMSSSGPVKIPVGACATALQSLEIACDTILSGKAKVMIAGGFDDTSEEGSYEFANMKATSNAETEFAMGREPTEMSRPATTTRSGFMESMGSGVHIVMNAKTALQLGCPIRGILAFTSTSTDKAGRSIPAPGLGPLTVAREVPSKHPLPILDLAYRARQLAFRRSQITQWLTHEHSQLQDELRFRKDEGESVDDEYFSARVANIEKEAAQQERDALAMYGMLEGADPRVSPLRRALAVWGLTADDIGVLSIHGTSTKANEENETRIWNDIFTSMSRSPGNAVPIMAQKSLVGHSKGGSAAWQMAGLLQTVNTGIVPGNRNSDNIDSHFRDRRFLMFPSKSIHTDGIRAGVMSSFGFGQVGGIALIVHPRYLFATLERSLYEGYQQRHETRALQSYKAMSEMMIKNQLVKLKEAPPYGYDIEARVLMNPLARASHDVKTGSYKFSTPTTTIPMDTTNVAALASSLAPPSSGVIGVGVDQELISAVPSSNPTFVTRNFTPREIAYCRSQPSPPSSFAARWVGKEAVFKSLGVQSKGAAAAMQDIEILNDEATGAPAVTLHGDAKRAADEKGVSKVVISLSHSETVAIAFAQASS</sequence>
<dbReference type="Gene3D" id="3.30.70.3330">
    <property type="match status" value="1"/>
</dbReference>
<reference evidence="21" key="1">
    <citation type="submission" date="2023-03" db="EMBL/GenBank/DDBJ databases">
        <title>Massive genome expansion in bonnet fungi (Mycena s.s.) driven by repeated elements and novel gene families across ecological guilds.</title>
        <authorList>
            <consortium name="Lawrence Berkeley National Laboratory"/>
            <person name="Harder C.B."/>
            <person name="Miyauchi S."/>
            <person name="Viragh M."/>
            <person name="Kuo A."/>
            <person name="Thoen E."/>
            <person name="Andreopoulos B."/>
            <person name="Lu D."/>
            <person name="Skrede I."/>
            <person name="Drula E."/>
            <person name="Henrissat B."/>
            <person name="Morin E."/>
            <person name="Kohler A."/>
            <person name="Barry K."/>
            <person name="LaButti K."/>
            <person name="Morin E."/>
            <person name="Salamov A."/>
            <person name="Lipzen A."/>
            <person name="Mereny Z."/>
            <person name="Hegedus B."/>
            <person name="Baldrian P."/>
            <person name="Stursova M."/>
            <person name="Weitz H."/>
            <person name="Taylor A."/>
            <person name="Grigoriev I.V."/>
            <person name="Nagy L.G."/>
            <person name="Martin F."/>
            <person name="Kauserud H."/>
        </authorList>
    </citation>
    <scope>NUCLEOTIDE SEQUENCE</scope>
    <source>
        <strain evidence="21">9284</strain>
    </source>
</reference>
<dbReference type="Gene3D" id="3.40.47.10">
    <property type="match status" value="1"/>
</dbReference>
<dbReference type="Pfam" id="PF08354">
    <property type="entry name" value="Fas1-AflB-like_hel"/>
    <property type="match status" value="1"/>
</dbReference>
<evidence type="ECO:0000259" key="20">
    <source>
        <dbReference type="PROSITE" id="PS52004"/>
    </source>
</evidence>
<evidence type="ECO:0000256" key="17">
    <source>
        <dbReference type="ARBA" id="ARBA00049541"/>
    </source>
</evidence>
<dbReference type="Pfam" id="PF17951">
    <property type="entry name" value="FAS_meander"/>
    <property type="match status" value="1"/>
</dbReference>
<evidence type="ECO:0000256" key="1">
    <source>
        <dbReference type="ARBA" id="ARBA00005005"/>
    </source>
</evidence>
<dbReference type="InterPro" id="IPR018201">
    <property type="entry name" value="Ketoacyl_synth_AS"/>
</dbReference>
<dbReference type="InterPro" id="IPR014043">
    <property type="entry name" value="Acyl_transferase_dom"/>
</dbReference>
<keyword evidence="11" id="KW-0843">Virulence</keyword>
<keyword evidence="6" id="KW-0479">Metal-binding</keyword>
<dbReference type="Pfam" id="PF16073">
    <property type="entry name" value="SAT"/>
    <property type="match status" value="1"/>
</dbReference>
<dbReference type="SMART" id="SM00827">
    <property type="entry name" value="PKS_AT"/>
    <property type="match status" value="1"/>
</dbReference>
<dbReference type="FunFam" id="3.40.366.10:FF:000006">
    <property type="entry name" value="Fatty acid synthase beta subunit dehydratase"/>
    <property type="match status" value="1"/>
</dbReference>
<dbReference type="InterPro" id="IPR004568">
    <property type="entry name" value="Ppantetheine-prot_Trfase_dom"/>
</dbReference>
<dbReference type="Pfam" id="PF18325">
    <property type="entry name" value="Fas_alpha_ACP"/>
    <property type="match status" value="1"/>
</dbReference>
<dbReference type="GO" id="GO:0004315">
    <property type="term" value="F:3-oxoacyl-[acyl-carrier-protein] synthase activity"/>
    <property type="evidence" value="ECO:0007669"/>
    <property type="project" value="UniProtKB-EC"/>
</dbReference>
<dbReference type="InterPro" id="IPR013785">
    <property type="entry name" value="Aldolase_TIM"/>
</dbReference>
<evidence type="ECO:0000256" key="10">
    <source>
        <dbReference type="ARBA" id="ARBA00023002"/>
    </source>
</evidence>
<evidence type="ECO:0000256" key="11">
    <source>
        <dbReference type="ARBA" id="ARBA00023026"/>
    </source>
</evidence>
<dbReference type="Pfam" id="PF18314">
    <property type="entry name" value="FAS_I_H"/>
    <property type="match status" value="1"/>
</dbReference>
<dbReference type="Pfam" id="PF17828">
    <property type="entry name" value="FAS_N"/>
    <property type="match status" value="1"/>
</dbReference>
<dbReference type="GO" id="GO:0019171">
    <property type="term" value="F:(3R)-hydroxyacyl-[acyl-carrier-protein] dehydratase activity"/>
    <property type="evidence" value="ECO:0007669"/>
    <property type="project" value="InterPro"/>
</dbReference>
<dbReference type="GO" id="GO:0004300">
    <property type="term" value="F:enoyl-CoA hydratase activity"/>
    <property type="evidence" value="ECO:0007669"/>
    <property type="project" value="UniProtKB-ARBA"/>
</dbReference>
<dbReference type="FunFam" id="3.90.25.70:FF:000001">
    <property type="entry name" value="Fatty acid synthase subunit alpha"/>
    <property type="match status" value="1"/>
</dbReference>
<dbReference type="InterPro" id="IPR037143">
    <property type="entry name" value="4-PPantetheinyl_Trfase_dom_sf"/>
</dbReference>
<keyword evidence="13" id="KW-0511">Multifunctional enzyme</keyword>
<evidence type="ECO:0000256" key="2">
    <source>
        <dbReference type="ARBA" id="ARBA00007485"/>
    </source>
</evidence>
<dbReference type="Pfam" id="PF22622">
    <property type="entry name" value="MFE-2_hydrat-2_N"/>
    <property type="match status" value="1"/>
</dbReference>
<dbReference type="Pfam" id="PF02801">
    <property type="entry name" value="Ketoacyl-synt_C"/>
    <property type="match status" value="1"/>
</dbReference>
<dbReference type="FunFam" id="3.20.20.70:FF:000078">
    <property type="entry name" value="Fatty acid synthase beta subunit dehydratase"/>
    <property type="match status" value="1"/>
</dbReference>
<dbReference type="Gene3D" id="6.10.140.1400">
    <property type="match status" value="1"/>
</dbReference>
<dbReference type="Gene3D" id="3.20.20.70">
    <property type="entry name" value="Aldolase class I"/>
    <property type="match status" value="1"/>
</dbReference>
<dbReference type="Gene3D" id="3.10.129.10">
    <property type="entry name" value="Hotdog Thioesterase"/>
    <property type="match status" value="2"/>
</dbReference>
<dbReference type="InterPro" id="IPR013565">
    <property type="entry name" value="Fas1/AflB-like_central"/>
</dbReference>
<dbReference type="Gene3D" id="6.20.240.10">
    <property type="match status" value="1"/>
</dbReference>
<keyword evidence="3" id="KW-0596">Phosphopantetheine</keyword>
<dbReference type="InterPro" id="IPR032088">
    <property type="entry name" value="SAT"/>
</dbReference>
<dbReference type="InterPro" id="IPR014031">
    <property type="entry name" value="Ketoacyl_synth_C"/>
</dbReference>
<dbReference type="InterPro" id="IPR001227">
    <property type="entry name" value="Ac_transferase_dom_sf"/>
</dbReference>
<dbReference type="InterPro" id="IPR002347">
    <property type="entry name" value="SDR_fam"/>
</dbReference>
<dbReference type="Gene3D" id="6.10.250.1930">
    <property type="match status" value="1"/>
</dbReference>
<dbReference type="Gene3D" id="3.90.470.20">
    <property type="entry name" value="4'-phosphopantetheinyl transferase domain"/>
    <property type="match status" value="1"/>
</dbReference>
<dbReference type="SUPFAM" id="SSF54637">
    <property type="entry name" value="Thioesterase/thiol ester dehydrase-isomerase"/>
    <property type="match status" value="2"/>
</dbReference>
<dbReference type="FunFam" id="3.90.470.20:FF:000005">
    <property type="entry name" value="Fatty acid synthase alpha subunit FasA"/>
    <property type="match status" value="1"/>
</dbReference>
<comment type="caution">
    <text evidence="21">The sequence shown here is derived from an EMBL/GenBank/DDBJ whole genome shotgun (WGS) entry which is preliminary data.</text>
</comment>
<dbReference type="Gene3D" id="6.10.140.1410">
    <property type="match status" value="1"/>
</dbReference>
<feature type="domain" description="Ketosynthase family 3 (KS3)" evidence="20">
    <location>
        <begin position="3155"/>
        <end position="3708"/>
    </location>
</feature>
<dbReference type="Pfam" id="PF00698">
    <property type="entry name" value="Acyl_transf_1"/>
    <property type="match status" value="1"/>
</dbReference>
<dbReference type="Pfam" id="PF22235">
    <property type="entry name" value="FAS1_thioest_ins"/>
    <property type="match status" value="1"/>
</dbReference>
<dbReference type="InterPro" id="IPR040899">
    <property type="entry name" value="Fas_alpha_ACP"/>
</dbReference>
<dbReference type="InterPro" id="IPR041550">
    <property type="entry name" value="FASI_helical"/>
</dbReference>
<dbReference type="FunFam" id="3.40.366.10:FF:000003">
    <property type="entry name" value="Fatty acid synthase subunit beta dehydratase"/>
    <property type="match status" value="1"/>
</dbReference>
<evidence type="ECO:0000256" key="9">
    <source>
        <dbReference type="ARBA" id="ARBA00022857"/>
    </source>
</evidence>
<evidence type="ECO:0000256" key="3">
    <source>
        <dbReference type="ARBA" id="ARBA00022450"/>
    </source>
</evidence>
<evidence type="ECO:0000256" key="12">
    <source>
        <dbReference type="ARBA" id="ARBA00023239"/>
    </source>
</evidence>
<evidence type="ECO:0000256" key="4">
    <source>
        <dbReference type="ARBA" id="ARBA00022553"/>
    </source>
</evidence>
<evidence type="ECO:0000313" key="22">
    <source>
        <dbReference type="Proteomes" id="UP001221142"/>
    </source>
</evidence>
<dbReference type="Gene3D" id="3.30.1120.100">
    <property type="match status" value="1"/>
</dbReference>
<evidence type="ECO:0000256" key="8">
    <source>
        <dbReference type="ARBA" id="ARBA00022842"/>
    </source>
</evidence>